<dbReference type="Proteomes" id="UP000256661">
    <property type="component" value="Unassembled WGS sequence"/>
</dbReference>
<protein>
    <submittedName>
        <fullName evidence="1">Uncharacterized protein</fullName>
    </submittedName>
</protein>
<gene>
    <name evidence="1" type="ORF">DFJ69_2171</name>
</gene>
<proteinExistence type="predicted"/>
<comment type="caution">
    <text evidence="1">The sequence shown here is derived from an EMBL/GenBank/DDBJ whole genome shotgun (WGS) entry which is preliminary data.</text>
</comment>
<name>A0A3D9SVX0_9ACTN</name>
<reference evidence="1 2" key="1">
    <citation type="submission" date="2018-08" db="EMBL/GenBank/DDBJ databases">
        <title>Sequencing the genomes of 1000 actinobacteria strains.</title>
        <authorList>
            <person name="Klenk H.-P."/>
        </authorList>
    </citation>
    <scope>NUCLEOTIDE SEQUENCE [LARGE SCALE GENOMIC DNA]</scope>
    <source>
        <strain evidence="1 2">DSM 43927</strain>
    </source>
</reference>
<evidence type="ECO:0000313" key="2">
    <source>
        <dbReference type="Proteomes" id="UP000256661"/>
    </source>
</evidence>
<dbReference type="AlphaFoldDB" id="A0A3D9SVX0"/>
<organism evidence="1 2">
    <name type="scientific">Thermomonospora umbrina</name>
    <dbReference type="NCBI Taxonomy" id="111806"/>
    <lineage>
        <taxon>Bacteria</taxon>
        <taxon>Bacillati</taxon>
        <taxon>Actinomycetota</taxon>
        <taxon>Actinomycetes</taxon>
        <taxon>Streptosporangiales</taxon>
        <taxon>Thermomonosporaceae</taxon>
        <taxon>Thermomonospora</taxon>
    </lineage>
</organism>
<keyword evidence="2" id="KW-1185">Reference proteome</keyword>
<evidence type="ECO:0000313" key="1">
    <source>
        <dbReference type="EMBL" id="REE96724.1"/>
    </source>
</evidence>
<dbReference type="EMBL" id="QTTT01000001">
    <property type="protein sequence ID" value="REE96724.1"/>
    <property type="molecule type" value="Genomic_DNA"/>
</dbReference>
<sequence length="31" mass="3599">MAFANFDYNHTLQRPTARTYSWWPQSPAVAA</sequence>
<accession>A0A3D9SVX0</accession>